<accession>A0A7W5FHY7</accession>
<dbReference type="Proteomes" id="UP000590749">
    <property type="component" value="Unassembled WGS sequence"/>
</dbReference>
<proteinExistence type="predicted"/>
<protein>
    <submittedName>
        <fullName evidence="1">Uncharacterized protein</fullName>
    </submittedName>
</protein>
<evidence type="ECO:0000313" key="1">
    <source>
        <dbReference type="EMBL" id="MBB3098935.1"/>
    </source>
</evidence>
<comment type="caution">
    <text evidence="1">The sequence shown here is derived from an EMBL/GenBank/DDBJ whole genome shotgun (WGS) entry which is preliminary data.</text>
</comment>
<dbReference type="EMBL" id="JACHXF010000017">
    <property type="protein sequence ID" value="MBB3098935.1"/>
    <property type="molecule type" value="Genomic_DNA"/>
</dbReference>
<dbReference type="AlphaFoldDB" id="A0A7W5FHY7"/>
<name>A0A7W5FHY7_9ACTN</name>
<sequence length="81" mass="9333">MTRHELTSDGGFEVVVGWDRPLNTFFAQVFDVHKPEDDAEVLWIGVSLREIHDPQQVIDAVRPYAQIPADLEFRLYQEAHA</sequence>
<dbReference type="RefSeq" id="WP_183225024.1">
    <property type="nucleotide sequence ID" value="NZ_BMPW01000020.1"/>
</dbReference>
<reference evidence="1 2" key="1">
    <citation type="submission" date="2020-08" db="EMBL/GenBank/DDBJ databases">
        <title>Genomic Encyclopedia of Type Strains, Phase III (KMG-III): the genomes of soil and plant-associated and newly described type strains.</title>
        <authorList>
            <person name="Whitman W."/>
        </authorList>
    </citation>
    <scope>NUCLEOTIDE SEQUENCE [LARGE SCALE GENOMIC DNA]</scope>
    <source>
        <strain evidence="1 2">CECT 3287</strain>
    </source>
</reference>
<keyword evidence="2" id="KW-1185">Reference proteome</keyword>
<organism evidence="1 2">
    <name type="scientific">Actinoplanes campanulatus</name>
    <dbReference type="NCBI Taxonomy" id="113559"/>
    <lineage>
        <taxon>Bacteria</taxon>
        <taxon>Bacillati</taxon>
        <taxon>Actinomycetota</taxon>
        <taxon>Actinomycetes</taxon>
        <taxon>Micromonosporales</taxon>
        <taxon>Micromonosporaceae</taxon>
        <taxon>Actinoplanes</taxon>
    </lineage>
</organism>
<gene>
    <name evidence="1" type="ORF">FHR83_006641</name>
</gene>
<evidence type="ECO:0000313" key="2">
    <source>
        <dbReference type="Proteomes" id="UP000590749"/>
    </source>
</evidence>